<accession>A0ABV1BI98</accession>
<keyword evidence="2" id="KW-1185">Reference proteome</keyword>
<protein>
    <submittedName>
        <fullName evidence="1">Uncharacterized protein</fullName>
    </submittedName>
</protein>
<evidence type="ECO:0000313" key="1">
    <source>
        <dbReference type="EMBL" id="MEQ2372007.1"/>
    </source>
</evidence>
<name>A0ABV1BI98_9FIRM</name>
<reference evidence="1 2" key="1">
    <citation type="submission" date="2024-03" db="EMBL/GenBank/DDBJ databases">
        <title>Human intestinal bacterial collection.</title>
        <authorList>
            <person name="Pauvert C."/>
            <person name="Hitch T.C.A."/>
            <person name="Clavel T."/>
        </authorList>
    </citation>
    <scope>NUCLEOTIDE SEQUENCE [LARGE SCALE GENOMIC DNA]</scope>
    <source>
        <strain evidence="1 2">CLA-JM-H16</strain>
    </source>
</reference>
<gene>
    <name evidence="1" type="ORF">WMO28_13930</name>
</gene>
<comment type="caution">
    <text evidence="1">The sequence shown here is derived from an EMBL/GenBank/DDBJ whole genome shotgun (WGS) entry which is preliminary data.</text>
</comment>
<organism evidence="1 2">
    <name type="scientific">Blautia aquisgranensis</name>
    <dbReference type="NCBI Taxonomy" id="3133153"/>
    <lineage>
        <taxon>Bacteria</taxon>
        <taxon>Bacillati</taxon>
        <taxon>Bacillota</taxon>
        <taxon>Clostridia</taxon>
        <taxon>Lachnospirales</taxon>
        <taxon>Lachnospiraceae</taxon>
        <taxon>Blautia</taxon>
    </lineage>
</organism>
<sequence length="55" mass="6157">MDRKEIGGRLCCNLDKRVGGIGSTAGFDAVIHQVEEYAAEITVFDSRVFRKQKLK</sequence>
<dbReference type="Proteomes" id="UP001473063">
    <property type="component" value="Unassembled WGS sequence"/>
</dbReference>
<evidence type="ECO:0000313" key="2">
    <source>
        <dbReference type="Proteomes" id="UP001473063"/>
    </source>
</evidence>
<dbReference type="EMBL" id="JBBMEJ010000019">
    <property type="protein sequence ID" value="MEQ2372007.1"/>
    <property type="molecule type" value="Genomic_DNA"/>
</dbReference>
<proteinExistence type="predicted"/>